<dbReference type="InterPro" id="IPR001398">
    <property type="entry name" value="Macrophage_inhib_fac"/>
</dbReference>
<proteinExistence type="inferred from homology"/>
<accession>A0AAD5VVI4</accession>
<evidence type="ECO:0000256" key="1">
    <source>
        <dbReference type="ARBA" id="ARBA00004613"/>
    </source>
</evidence>
<dbReference type="GO" id="GO:0016810">
    <property type="term" value="F:hydrolase activity, acting on carbon-nitrogen (but not peptide) bonds"/>
    <property type="evidence" value="ECO:0007669"/>
    <property type="project" value="InterPro"/>
</dbReference>
<dbReference type="PANTHER" id="PTHR11954">
    <property type="entry name" value="D-DOPACHROME DECARBOXYLASE"/>
    <property type="match status" value="1"/>
</dbReference>
<evidence type="ECO:0000256" key="7">
    <source>
        <dbReference type="ARBA" id="ARBA00036823"/>
    </source>
</evidence>
<keyword evidence="4" id="KW-0964">Secreted</keyword>
<dbReference type="GO" id="GO:0005615">
    <property type="term" value="C:extracellular space"/>
    <property type="evidence" value="ECO:0007669"/>
    <property type="project" value="UniProtKB-KW"/>
</dbReference>
<organism evidence="13 14">
    <name type="scientific">Leucocoprinus birnbaumii</name>
    <dbReference type="NCBI Taxonomy" id="56174"/>
    <lineage>
        <taxon>Eukaryota</taxon>
        <taxon>Fungi</taxon>
        <taxon>Dikarya</taxon>
        <taxon>Basidiomycota</taxon>
        <taxon>Agaricomycotina</taxon>
        <taxon>Agaricomycetes</taxon>
        <taxon>Agaricomycetidae</taxon>
        <taxon>Agaricales</taxon>
        <taxon>Agaricineae</taxon>
        <taxon>Agaricaceae</taxon>
        <taxon>Leucocoprinus</taxon>
    </lineage>
</organism>
<keyword evidence="5" id="KW-0413">Isomerase</keyword>
<dbReference type="Gene3D" id="1.20.58.520">
    <property type="entry name" value="Amidohydrolase"/>
    <property type="match status" value="1"/>
</dbReference>
<name>A0AAD5VVI4_9AGAR</name>
<dbReference type="GO" id="GO:0050178">
    <property type="term" value="F:phenylpyruvate tautomerase activity"/>
    <property type="evidence" value="ECO:0007669"/>
    <property type="project" value="UniProtKB-EC"/>
</dbReference>
<evidence type="ECO:0000256" key="6">
    <source>
        <dbReference type="ARBA" id="ARBA00036735"/>
    </source>
</evidence>
<comment type="caution">
    <text evidence="13">The sequence shown here is derived from an EMBL/GenBank/DDBJ whole genome shotgun (WGS) entry which is preliminary data.</text>
</comment>
<protein>
    <recommendedName>
        <fullName evidence="12">L-dopachrome isomerase</fullName>
        <ecNumber evidence="9">5.3.2.1</ecNumber>
        <ecNumber evidence="8">5.3.3.12</ecNumber>
    </recommendedName>
    <alternativeName>
        <fullName evidence="10">L-dopachrome tautomerase</fullName>
    </alternativeName>
    <alternativeName>
        <fullName evidence="11">Phenylpyruvate tautomerase</fullName>
    </alternativeName>
</protein>
<evidence type="ECO:0000313" key="13">
    <source>
        <dbReference type="EMBL" id="KAJ3569114.1"/>
    </source>
</evidence>
<comment type="subcellular location">
    <subcellularLocation>
        <location evidence="1">Secreted</location>
    </subcellularLocation>
</comment>
<evidence type="ECO:0000256" key="8">
    <source>
        <dbReference type="ARBA" id="ARBA00038932"/>
    </source>
</evidence>
<evidence type="ECO:0000256" key="9">
    <source>
        <dbReference type="ARBA" id="ARBA00039086"/>
    </source>
</evidence>
<evidence type="ECO:0000256" key="11">
    <source>
        <dbReference type="ARBA" id="ARBA00041912"/>
    </source>
</evidence>
<evidence type="ECO:0000256" key="10">
    <source>
        <dbReference type="ARBA" id="ARBA00041631"/>
    </source>
</evidence>
<dbReference type="PANTHER" id="PTHR11954:SF6">
    <property type="entry name" value="MACROPHAGE MIGRATION INHIBITORY FACTOR"/>
    <property type="match status" value="1"/>
</dbReference>
<dbReference type="SUPFAM" id="SSF55331">
    <property type="entry name" value="Tautomerase/MIF"/>
    <property type="match status" value="1"/>
</dbReference>
<dbReference type="EC" id="5.3.2.1" evidence="9"/>
<sequence>MVEIGLLAHLGAHGEAPLGLNYHTEMWFTKQGGLSNYDVIRAATASGAQTLGVFPSLGSLSSGKLADYLVYPPEVDLLGGDISLTKELAYVARGGRLWDASSMEEVWPVKGRKQEMPPFNADGQSLAMLFSTAKDVSRIKALIPVLTKGAFKMETSSLLTERVNMPSLSLTTNVRVSDPKQFSLEFSKLGAQVLGKPEDYITVQYHYNDTITFAGNHDPAFVLTIVSLENLTHEQNERYSKELSEWLKGKLGLSNDRGYIVFHDPGNSHIGYQGTTFGTIFGRRS</sequence>
<keyword evidence="14" id="KW-1185">Reference proteome</keyword>
<evidence type="ECO:0000256" key="12">
    <source>
        <dbReference type="ARBA" id="ARBA00042730"/>
    </source>
</evidence>
<dbReference type="EMBL" id="JANIEX010000306">
    <property type="protein sequence ID" value="KAJ3569114.1"/>
    <property type="molecule type" value="Genomic_DNA"/>
</dbReference>
<dbReference type="GO" id="GO:0004167">
    <property type="term" value="F:dopachrome isomerase activity"/>
    <property type="evidence" value="ECO:0007669"/>
    <property type="project" value="UniProtKB-EC"/>
</dbReference>
<comment type="catalytic activity">
    <reaction evidence="6">
        <text>3-phenylpyruvate = enol-phenylpyruvate</text>
        <dbReference type="Rhea" id="RHEA:17097"/>
        <dbReference type="ChEBI" id="CHEBI:16815"/>
        <dbReference type="ChEBI" id="CHEBI:18005"/>
        <dbReference type="EC" id="5.3.2.1"/>
    </reaction>
</comment>
<evidence type="ECO:0000256" key="2">
    <source>
        <dbReference type="ARBA" id="ARBA00005851"/>
    </source>
</evidence>
<evidence type="ECO:0000256" key="4">
    <source>
        <dbReference type="ARBA" id="ARBA00022525"/>
    </source>
</evidence>
<reference evidence="13" key="1">
    <citation type="submission" date="2022-07" db="EMBL/GenBank/DDBJ databases">
        <title>Genome Sequence of Leucocoprinus birnbaumii.</title>
        <authorList>
            <person name="Buettner E."/>
        </authorList>
    </citation>
    <scope>NUCLEOTIDE SEQUENCE</scope>
    <source>
        <strain evidence="13">VT141</strain>
    </source>
</reference>
<dbReference type="Gene3D" id="3.30.110.90">
    <property type="entry name" value="Amidohydrolase"/>
    <property type="match status" value="1"/>
</dbReference>
<comment type="catalytic activity">
    <reaction evidence="7">
        <text>L-dopachrome = 5,6-dihydroxyindole-2-carboxylate</text>
        <dbReference type="Rhea" id="RHEA:13041"/>
        <dbReference type="ChEBI" id="CHEBI:16875"/>
        <dbReference type="ChEBI" id="CHEBI:57509"/>
        <dbReference type="EC" id="5.3.3.12"/>
    </reaction>
</comment>
<evidence type="ECO:0000256" key="3">
    <source>
        <dbReference type="ARBA" id="ARBA00022514"/>
    </source>
</evidence>
<dbReference type="InterPro" id="IPR014347">
    <property type="entry name" value="Tautomerase/MIF_sf"/>
</dbReference>
<gene>
    <name evidence="13" type="ORF">NP233_g5263</name>
</gene>
<dbReference type="Gene3D" id="2.30.40.10">
    <property type="entry name" value="Urease, subunit C, domain 1"/>
    <property type="match status" value="1"/>
</dbReference>
<dbReference type="Pfam" id="PF01187">
    <property type="entry name" value="MIF"/>
    <property type="match status" value="1"/>
</dbReference>
<dbReference type="InterPro" id="IPR011059">
    <property type="entry name" value="Metal-dep_hydrolase_composite"/>
</dbReference>
<keyword evidence="3" id="KW-0202">Cytokine</keyword>
<dbReference type="Proteomes" id="UP001213000">
    <property type="component" value="Unassembled WGS sequence"/>
</dbReference>
<evidence type="ECO:0000313" key="14">
    <source>
        <dbReference type="Proteomes" id="UP001213000"/>
    </source>
</evidence>
<dbReference type="EC" id="5.3.3.12" evidence="8"/>
<dbReference type="Gene3D" id="3.30.429.10">
    <property type="entry name" value="Macrophage Migration Inhibitory Factor"/>
    <property type="match status" value="1"/>
</dbReference>
<dbReference type="AlphaFoldDB" id="A0AAD5VVI4"/>
<comment type="similarity">
    <text evidence="2">Belongs to the MIF family.</text>
</comment>
<evidence type="ECO:0000256" key="5">
    <source>
        <dbReference type="ARBA" id="ARBA00023235"/>
    </source>
</evidence>